<dbReference type="PANTHER" id="PTHR30354">
    <property type="entry name" value="GNT FAMILY GLUCONATE TRANSPORTER"/>
    <property type="match status" value="1"/>
</dbReference>
<dbReference type="GO" id="GO:0015128">
    <property type="term" value="F:gluconate transmembrane transporter activity"/>
    <property type="evidence" value="ECO:0007669"/>
    <property type="project" value="InterPro"/>
</dbReference>
<feature type="transmembrane region" description="Helical" evidence="1">
    <location>
        <begin position="29"/>
        <end position="46"/>
    </location>
</feature>
<keyword evidence="3" id="KW-1185">Reference proteome</keyword>
<dbReference type="GO" id="GO:0005886">
    <property type="term" value="C:plasma membrane"/>
    <property type="evidence" value="ECO:0007669"/>
    <property type="project" value="TreeGrafter"/>
</dbReference>
<reference evidence="2 3" key="1">
    <citation type="submission" date="2019-03" db="EMBL/GenBank/DDBJ databases">
        <title>Genome sequence of Lentibacillus salicampi ATCC BAA-719.</title>
        <authorList>
            <person name="Maclea K.S."/>
            <person name="Simoes Junior M."/>
        </authorList>
    </citation>
    <scope>NUCLEOTIDE SEQUENCE [LARGE SCALE GENOMIC DNA]</scope>
    <source>
        <strain evidence="2 3">ATCC BAA-719</strain>
    </source>
</reference>
<feature type="transmembrane region" description="Helical" evidence="1">
    <location>
        <begin position="103"/>
        <end position="128"/>
    </location>
</feature>
<dbReference type="AlphaFoldDB" id="A0A4Y9ADR1"/>
<comment type="caution">
    <text evidence="2">The sequence shown here is derived from an EMBL/GenBank/DDBJ whole genome shotgun (WGS) entry which is preliminary data.</text>
</comment>
<dbReference type="Pfam" id="PF02447">
    <property type="entry name" value="GntP_permease"/>
    <property type="match status" value="1"/>
</dbReference>
<gene>
    <name evidence="2" type="ORF">E4U82_11895</name>
</gene>
<dbReference type="NCBIfam" id="TIGR00791">
    <property type="entry name" value="gntP"/>
    <property type="match status" value="1"/>
</dbReference>
<feature type="transmembrane region" description="Helical" evidence="1">
    <location>
        <begin position="269"/>
        <end position="289"/>
    </location>
</feature>
<sequence>MSTVGLILLAAFGVALLLFLVIRTKLQAFLALLVVSYIIGLLSGMSPSEVLQAVNDGMGGTVAEVAVIIGVGAMFGEILKASGGAERLAMTLMDKFGEKRVNWALMLTGFIISIPVFLDVAFVILIPILYSLAQKTKKSLLYFAIPLLAGLAVTHSFVPPTPGPIAVASLLDANLGWVILFGLLAGVPAAIIAGPVFGTYISKKIHVEVPKEMLKNMAEEARGKEYDKELPSFKMIASLILLPLFLILLNTFSSAIFGEESTARSILTFIGNPGVALTITALLTFYFLGTRRGFSKEDIQEIATKALEPAGIIILITGAGGVFGEVLVATGIGDVIADTMTNLNMPILVFAFLVASAVRIAQGSATVAMVTAASLITPVIGTLGIEGPMLALLVITIASGATIASHVNDSGFWLVNRFLGLSEKDTLKTWTVMETIIALVGFGVSLIISFFV</sequence>
<dbReference type="EMBL" id="SRHY01000020">
    <property type="protein sequence ID" value="TFJ92521.1"/>
    <property type="molecule type" value="Genomic_DNA"/>
</dbReference>
<proteinExistence type="predicted"/>
<evidence type="ECO:0000313" key="2">
    <source>
        <dbReference type="EMBL" id="TFJ92521.1"/>
    </source>
</evidence>
<feature type="transmembrane region" description="Helical" evidence="1">
    <location>
        <begin position="345"/>
        <end position="377"/>
    </location>
</feature>
<dbReference type="Proteomes" id="UP000298484">
    <property type="component" value="Unassembled WGS sequence"/>
</dbReference>
<name>A0A4Y9ADR1_9BACI</name>
<dbReference type="RefSeq" id="WP_135110405.1">
    <property type="nucleotide sequence ID" value="NZ_SRHY01000020.1"/>
</dbReference>
<organism evidence="2 3">
    <name type="scientific">Lentibacillus salicampi</name>
    <dbReference type="NCBI Taxonomy" id="175306"/>
    <lineage>
        <taxon>Bacteria</taxon>
        <taxon>Bacillati</taxon>
        <taxon>Bacillota</taxon>
        <taxon>Bacilli</taxon>
        <taxon>Bacillales</taxon>
        <taxon>Bacillaceae</taxon>
        <taxon>Lentibacillus</taxon>
    </lineage>
</organism>
<dbReference type="InterPro" id="IPR003474">
    <property type="entry name" value="Glcn_transporter"/>
</dbReference>
<feature type="transmembrane region" description="Helical" evidence="1">
    <location>
        <begin position="310"/>
        <end position="333"/>
    </location>
</feature>
<keyword evidence="1" id="KW-1133">Transmembrane helix</keyword>
<dbReference type="PANTHER" id="PTHR30354:SF25">
    <property type="entry name" value="INNER MEMBRANE PERMEASE YGBN"/>
    <property type="match status" value="1"/>
</dbReference>
<feature type="transmembrane region" description="Helical" evidence="1">
    <location>
        <begin position="427"/>
        <end position="451"/>
    </location>
</feature>
<feature type="transmembrane region" description="Helical" evidence="1">
    <location>
        <begin position="178"/>
        <end position="201"/>
    </location>
</feature>
<dbReference type="OrthoDB" id="9787129at2"/>
<evidence type="ECO:0000313" key="3">
    <source>
        <dbReference type="Proteomes" id="UP000298484"/>
    </source>
</evidence>
<keyword evidence="1" id="KW-0812">Transmembrane</keyword>
<feature type="transmembrane region" description="Helical" evidence="1">
    <location>
        <begin position="6"/>
        <end position="22"/>
    </location>
</feature>
<feature type="transmembrane region" description="Helical" evidence="1">
    <location>
        <begin position="140"/>
        <end position="158"/>
    </location>
</feature>
<accession>A0A4Y9ADR1</accession>
<feature type="transmembrane region" description="Helical" evidence="1">
    <location>
        <begin position="389"/>
        <end position="407"/>
    </location>
</feature>
<keyword evidence="1" id="KW-0472">Membrane</keyword>
<evidence type="ECO:0000256" key="1">
    <source>
        <dbReference type="SAM" id="Phobius"/>
    </source>
</evidence>
<feature type="transmembrane region" description="Helical" evidence="1">
    <location>
        <begin position="236"/>
        <end position="257"/>
    </location>
</feature>
<protein>
    <submittedName>
        <fullName evidence="2">Gluconate transporter</fullName>
    </submittedName>
</protein>
<dbReference type="PIRSF" id="PIRSF002746">
    <property type="entry name" value="Gluconate_transporter"/>
    <property type="match status" value="1"/>
</dbReference>